<organism evidence="2 3">
    <name type="scientific">Allohahella marinimesophila</name>
    <dbReference type="NCBI Taxonomy" id="1054972"/>
    <lineage>
        <taxon>Bacteria</taxon>
        <taxon>Pseudomonadati</taxon>
        <taxon>Pseudomonadota</taxon>
        <taxon>Gammaproteobacteria</taxon>
        <taxon>Oceanospirillales</taxon>
        <taxon>Hahellaceae</taxon>
        <taxon>Allohahella</taxon>
    </lineage>
</organism>
<keyword evidence="1" id="KW-0732">Signal</keyword>
<name>A0ABP7NHF5_9GAMM</name>
<evidence type="ECO:0000313" key="3">
    <source>
        <dbReference type="Proteomes" id="UP001501337"/>
    </source>
</evidence>
<gene>
    <name evidence="2" type="ORF">GCM10022278_01670</name>
</gene>
<accession>A0ABP7NHF5</accession>
<dbReference type="RefSeq" id="WP_344802310.1">
    <property type="nucleotide sequence ID" value="NZ_BAABBO010000001.1"/>
</dbReference>
<proteinExistence type="predicted"/>
<evidence type="ECO:0000313" key="2">
    <source>
        <dbReference type="EMBL" id="GAA3946172.1"/>
    </source>
</evidence>
<feature type="chain" id="PRO_5045313286" evidence="1">
    <location>
        <begin position="29"/>
        <end position="75"/>
    </location>
</feature>
<dbReference type="EMBL" id="BAABBO010000001">
    <property type="protein sequence ID" value="GAA3946172.1"/>
    <property type="molecule type" value="Genomic_DNA"/>
</dbReference>
<keyword evidence="3" id="KW-1185">Reference proteome</keyword>
<dbReference type="Proteomes" id="UP001501337">
    <property type="component" value="Unassembled WGS sequence"/>
</dbReference>
<comment type="caution">
    <text evidence="2">The sequence shown here is derived from an EMBL/GenBank/DDBJ whole genome shotgun (WGS) entry which is preliminary data.</text>
</comment>
<protein>
    <submittedName>
        <fullName evidence="2">Uncharacterized protein</fullName>
    </submittedName>
</protein>
<reference evidence="3" key="1">
    <citation type="journal article" date="2019" name="Int. J. Syst. Evol. Microbiol.">
        <title>The Global Catalogue of Microorganisms (GCM) 10K type strain sequencing project: providing services to taxonomists for standard genome sequencing and annotation.</title>
        <authorList>
            <consortium name="The Broad Institute Genomics Platform"/>
            <consortium name="The Broad Institute Genome Sequencing Center for Infectious Disease"/>
            <person name="Wu L."/>
            <person name="Ma J."/>
        </authorList>
    </citation>
    <scope>NUCLEOTIDE SEQUENCE [LARGE SCALE GENOMIC DNA]</scope>
    <source>
        <strain evidence="3">JCM 17555</strain>
    </source>
</reference>
<evidence type="ECO:0000256" key="1">
    <source>
        <dbReference type="SAM" id="SignalP"/>
    </source>
</evidence>
<sequence length="75" mass="8341">MLQLKGKCRRFGALLIAMSALITASTVAKEPYSIELVTDNVYRFSYQHYHSAFMVTDAGIIVTDPINPEAMSKNT</sequence>
<feature type="signal peptide" evidence="1">
    <location>
        <begin position="1"/>
        <end position="28"/>
    </location>
</feature>